<feature type="compositionally biased region" description="Low complexity" evidence="1">
    <location>
        <begin position="25"/>
        <end position="38"/>
    </location>
</feature>
<dbReference type="Proteomes" id="UP000245768">
    <property type="component" value="Unassembled WGS sequence"/>
</dbReference>
<dbReference type="STRING" id="215250.A0A316YME8"/>
<dbReference type="Gene3D" id="2.40.50.40">
    <property type="match status" value="1"/>
</dbReference>
<proteinExistence type="predicted"/>
<accession>A0A316YME8</accession>
<organism evidence="2 3">
    <name type="scientific">Acaromyces ingoldii</name>
    <dbReference type="NCBI Taxonomy" id="215250"/>
    <lineage>
        <taxon>Eukaryota</taxon>
        <taxon>Fungi</taxon>
        <taxon>Dikarya</taxon>
        <taxon>Basidiomycota</taxon>
        <taxon>Ustilaginomycotina</taxon>
        <taxon>Exobasidiomycetes</taxon>
        <taxon>Exobasidiales</taxon>
        <taxon>Cryptobasidiaceae</taxon>
        <taxon>Acaromyces</taxon>
    </lineage>
</organism>
<feature type="compositionally biased region" description="Basic residues" evidence="1">
    <location>
        <begin position="317"/>
        <end position="333"/>
    </location>
</feature>
<dbReference type="SUPFAM" id="SSF54160">
    <property type="entry name" value="Chromo domain-like"/>
    <property type="match status" value="1"/>
</dbReference>
<dbReference type="OrthoDB" id="3366885at2759"/>
<feature type="region of interest" description="Disordered" evidence="1">
    <location>
        <begin position="448"/>
        <end position="737"/>
    </location>
</feature>
<feature type="compositionally biased region" description="Basic and acidic residues" evidence="1">
    <location>
        <begin position="94"/>
        <end position="106"/>
    </location>
</feature>
<evidence type="ECO:0008006" key="4">
    <source>
        <dbReference type="Google" id="ProtNLM"/>
    </source>
</evidence>
<feature type="compositionally biased region" description="Acidic residues" evidence="1">
    <location>
        <begin position="1"/>
        <end position="11"/>
    </location>
</feature>
<feature type="compositionally biased region" description="Basic and acidic residues" evidence="1">
    <location>
        <begin position="70"/>
        <end position="85"/>
    </location>
</feature>
<dbReference type="GeneID" id="37046935"/>
<feature type="compositionally biased region" description="Gly residues" evidence="1">
    <location>
        <begin position="457"/>
        <end position="468"/>
    </location>
</feature>
<feature type="compositionally biased region" description="Basic and acidic residues" evidence="1">
    <location>
        <begin position="306"/>
        <end position="316"/>
    </location>
</feature>
<feature type="region of interest" description="Disordered" evidence="1">
    <location>
        <begin position="284"/>
        <end position="368"/>
    </location>
</feature>
<evidence type="ECO:0000313" key="2">
    <source>
        <dbReference type="EMBL" id="PWN90429.1"/>
    </source>
</evidence>
<dbReference type="RefSeq" id="XP_025377627.1">
    <property type="nucleotide sequence ID" value="XM_025525019.1"/>
</dbReference>
<dbReference type="InterPro" id="IPR016197">
    <property type="entry name" value="Chromo-like_dom_sf"/>
</dbReference>
<reference evidence="2 3" key="1">
    <citation type="journal article" date="2018" name="Mol. Biol. Evol.">
        <title>Broad Genomic Sampling Reveals a Smut Pathogenic Ancestry of the Fungal Clade Ustilaginomycotina.</title>
        <authorList>
            <person name="Kijpornyongpan T."/>
            <person name="Mondo S.J."/>
            <person name="Barry K."/>
            <person name="Sandor L."/>
            <person name="Lee J."/>
            <person name="Lipzen A."/>
            <person name="Pangilinan J."/>
            <person name="LaButti K."/>
            <person name="Hainaut M."/>
            <person name="Henrissat B."/>
            <person name="Grigoriev I.V."/>
            <person name="Spatafora J.W."/>
            <person name="Aime M.C."/>
        </authorList>
    </citation>
    <scope>NUCLEOTIDE SEQUENCE [LARGE SCALE GENOMIC DNA]</scope>
    <source>
        <strain evidence="2 3">MCA 4198</strain>
    </source>
</reference>
<feature type="compositionally biased region" description="Low complexity" evidence="1">
    <location>
        <begin position="146"/>
        <end position="170"/>
    </location>
</feature>
<protein>
    <recommendedName>
        <fullName evidence="4">Chromo domain-containing protein</fullName>
    </recommendedName>
</protein>
<evidence type="ECO:0000313" key="3">
    <source>
        <dbReference type="Proteomes" id="UP000245768"/>
    </source>
</evidence>
<gene>
    <name evidence="2" type="ORF">FA10DRAFT_301689</name>
</gene>
<dbReference type="EMBL" id="KZ819636">
    <property type="protein sequence ID" value="PWN90429.1"/>
    <property type="molecule type" value="Genomic_DNA"/>
</dbReference>
<sequence>MPLAISDDDSDAGPSTRDAKRKAIEISSSSSEASSSASKYQTGEDGEDLVENKEAGLTSASEPKGKGKGKGKERAGTSQSEDRVARGKSKSKERRMEKRKGGDSRNKKARRWSSSHDDSSESEEDRDPRMRRRTRSSTKGRKKRSLALSSSSSSSSSSRAASPSSSASSATFFGRLHDSDSEPDLGSWTRKDQKQIAVSREGPEEKDEGGNPVHEVSGILRWRRHPRRMYPQYRAAWKGWGLWDNTWEHGDCFNLTGENRSDPKDVINRFWQDLEREGLQQRPSDWDEMEEHSLHSSDTCEMLASEDPKTYKEGWRRARRDFRRDKKAQRQMSRRKEQWRQRDEKEKEDAKEDLRQKRRKEKAFKDELAARATVSTATSSKAPITIKTTPVNGHRPMTSRFDAAVPVSAIGPAHSSSTVKKLSGTMTQPKSIASHSTPSLQDAAKFLPSPATARRGGVAGGRGRGGYVGQHRQPPKVKVFDPLASFPKPSHSTTSRSQPSASNVTSATQQPLSAKVPSGEEGPARRASSVSRIEHRSLAVPSTGPRIIAQVSPPPAMSVHAPPTTTVLPAPSSGSNFVSTLSAPASTTDPSSRRQLQSPPPTSDHTNPRPEQAAPSQVLRMGTDPRRRVNGPSHPPPRFTNPVSGNSLVHLAQETAAKPAQHSYNPSIRLPHDPALRSPLEPGLTRSSISPTIDGPKSPPPGPARAPVGAGDSVRLSERTSSSSSNGAALGSGSEVVNELSRGDKKAAEAALREWNITEEAKDFFRPRYNVVHKDEKKLLKVLLFCGATFKLEIEPKLFEPTKNVIFWVRDLGMPLSIKEGEALQRPNFVFWTYGTTAGVREVWPLHTGGILMYTFGALLHRLVDQCHFHRDQQEEAGRVLLHPVQKLFFEQLVHTVKGPSALIDVLEALNLVDPSQSAAAAISLVEGGLLAIETIEEVDLREIESPISTIVDLDEQLQSDASSSAKILELVKEVDVETRDVLRKLQVHFATRKRTFTLIMESTQLTEAEVGTCTRVTKKPRYRSVA</sequence>
<feature type="compositionally biased region" description="Low complexity" evidence="1">
    <location>
        <begin position="705"/>
        <end position="735"/>
    </location>
</feature>
<feature type="compositionally biased region" description="Polar residues" evidence="1">
    <location>
        <begin position="563"/>
        <end position="589"/>
    </location>
</feature>
<name>A0A316YME8_9BASI</name>
<feature type="region of interest" description="Disordered" evidence="1">
    <location>
        <begin position="1"/>
        <end position="217"/>
    </location>
</feature>
<feature type="compositionally biased region" description="Polar residues" evidence="1">
    <location>
        <begin position="490"/>
        <end position="512"/>
    </location>
</feature>
<keyword evidence="3" id="KW-1185">Reference proteome</keyword>
<feature type="compositionally biased region" description="Basic and acidic residues" evidence="1">
    <location>
        <begin position="334"/>
        <end position="355"/>
    </location>
</feature>
<dbReference type="InParanoid" id="A0A316YME8"/>
<evidence type="ECO:0000256" key="1">
    <source>
        <dbReference type="SAM" id="MobiDB-lite"/>
    </source>
</evidence>
<dbReference type="AlphaFoldDB" id="A0A316YME8"/>
<feature type="compositionally biased region" description="Basic residues" evidence="1">
    <location>
        <begin position="129"/>
        <end position="145"/>
    </location>
</feature>